<dbReference type="Pfam" id="PF00324">
    <property type="entry name" value="AA_permease"/>
    <property type="match status" value="1"/>
</dbReference>
<name>A0A8I2YW16_9AGAM</name>
<feature type="transmembrane region" description="Helical" evidence="7">
    <location>
        <begin position="370"/>
        <end position="392"/>
    </location>
</feature>
<feature type="transmembrane region" description="Helical" evidence="7">
    <location>
        <begin position="404"/>
        <end position="427"/>
    </location>
</feature>
<feature type="transmembrane region" description="Helical" evidence="7">
    <location>
        <begin position="174"/>
        <end position="194"/>
    </location>
</feature>
<keyword evidence="3 7" id="KW-0812">Transmembrane</keyword>
<feature type="transmembrane region" description="Helical" evidence="7">
    <location>
        <begin position="99"/>
        <end position="120"/>
    </location>
</feature>
<reference evidence="9" key="1">
    <citation type="submission" date="2021-03" db="EMBL/GenBank/DDBJ databases">
        <title>Evolutionary innovations through gain and loss of genes in the ectomycorrhizal Boletales.</title>
        <authorList>
            <person name="Wu G."/>
            <person name="Miyauchi S."/>
            <person name="Morin E."/>
            <person name="Yang Z.-L."/>
            <person name="Xu J."/>
            <person name="Martin F.M."/>
        </authorList>
    </citation>
    <scope>NUCLEOTIDE SEQUENCE</scope>
    <source>
        <strain evidence="9">BR01</strain>
    </source>
</reference>
<dbReference type="FunFam" id="1.20.1740.10:FF:000006">
    <property type="entry name" value="General amino acid permease"/>
    <property type="match status" value="1"/>
</dbReference>
<comment type="subcellular location">
    <subcellularLocation>
        <location evidence="1">Membrane</location>
        <topology evidence="1">Multi-pass membrane protein</topology>
    </subcellularLocation>
</comment>
<keyword evidence="6 7" id="KW-0472">Membrane</keyword>
<dbReference type="PANTHER" id="PTHR43341:SF9">
    <property type="entry name" value="DICARBOXYLIC AMINO ACID PERMEASE"/>
    <property type="match status" value="1"/>
</dbReference>
<dbReference type="EMBL" id="JAGFBS010000003">
    <property type="protein sequence ID" value="KAG6380359.1"/>
    <property type="molecule type" value="Genomic_DNA"/>
</dbReference>
<organism evidence="9 10">
    <name type="scientific">Boletus reticuloceps</name>
    <dbReference type="NCBI Taxonomy" id="495285"/>
    <lineage>
        <taxon>Eukaryota</taxon>
        <taxon>Fungi</taxon>
        <taxon>Dikarya</taxon>
        <taxon>Basidiomycota</taxon>
        <taxon>Agaricomycotina</taxon>
        <taxon>Agaricomycetes</taxon>
        <taxon>Agaricomycetidae</taxon>
        <taxon>Boletales</taxon>
        <taxon>Boletineae</taxon>
        <taxon>Boletaceae</taxon>
        <taxon>Boletoideae</taxon>
        <taxon>Boletus</taxon>
    </lineage>
</organism>
<dbReference type="PROSITE" id="PS00218">
    <property type="entry name" value="AMINO_ACID_PERMEASE_1"/>
    <property type="match status" value="1"/>
</dbReference>
<keyword evidence="5 7" id="KW-1133">Transmembrane helix</keyword>
<evidence type="ECO:0000256" key="5">
    <source>
        <dbReference type="ARBA" id="ARBA00022989"/>
    </source>
</evidence>
<feature type="transmembrane region" description="Helical" evidence="7">
    <location>
        <begin position="521"/>
        <end position="539"/>
    </location>
</feature>
<dbReference type="InterPro" id="IPR004841">
    <property type="entry name" value="AA-permease/SLC12A_dom"/>
</dbReference>
<dbReference type="GO" id="GO:0015171">
    <property type="term" value="F:amino acid transmembrane transporter activity"/>
    <property type="evidence" value="ECO:0007669"/>
    <property type="project" value="TreeGrafter"/>
</dbReference>
<protein>
    <submittedName>
        <fullName evidence="9">Dicarboxylic amino acid permease</fullName>
    </submittedName>
</protein>
<dbReference type="AlphaFoldDB" id="A0A8I2YW16"/>
<dbReference type="InterPro" id="IPR004840">
    <property type="entry name" value="Amino_acid_permease_CS"/>
</dbReference>
<accession>A0A8I2YW16</accession>
<dbReference type="Proteomes" id="UP000683000">
    <property type="component" value="Unassembled WGS sequence"/>
</dbReference>
<dbReference type="PANTHER" id="PTHR43341">
    <property type="entry name" value="AMINO ACID PERMEASE"/>
    <property type="match status" value="1"/>
</dbReference>
<gene>
    <name evidence="9" type="ORF">JVT61DRAFT_8471</name>
</gene>
<dbReference type="OrthoDB" id="10062876at2759"/>
<comment type="caution">
    <text evidence="9">The sequence shown here is derived from an EMBL/GenBank/DDBJ whole genome shotgun (WGS) entry which is preliminary data.</text>
</comment>
<sequence>MRPFKKVSRAPGRGAMDKSVLADPAEGLSLHRGLKARQVSMITLGGSLGTGLIIGSGTALVRGGPLGLWFGYSFMGFICYLVMIALGEMGAYLPHKKGFAGYATRYVDPAFGFALGYNYLFKYFVQTTNNVNAAGAVVQYWTLSVPIEVWMVVYITLIFSINMMGIRVFGEFEFWFCSIKAIALVGLIVMGLIIDLGGNPQHDRIGFRYWNPPNGPLGYYLISQVHNKQLSQFLGFWSTLTTALFSYIGTELIGVTVGETQNPRKNVPKAIRRVFFRILVFYIGGTFVISLTVPSTNNTLFVANASKAGVAASPFVVATTLAGIRVINHVINAIVLIFVLSASNSDLYIGSRTLYGLAVERKAPRIFAKVNRWGVPWPALLLNTFVCFLTFLNVSSSSSIAFGWFSNLIASFGAITWMCISYTHIAFMRALKAQGIDRNTLPYKAPLQPFGSWFALFFTGLVLTFNVIKGLVPKASVLSCHLRRLLSSRECHIYPKRKKEQEKVSMVISAFMMLTDGPGRSYIAIPIFMLLWMGYKVYFRTTTIPAAEVDLITGKQEIDDEEEQFLANEKLSGPHSRWQRFWDAL</sequence>
<feature type="transmembrane region" description="Helical" evidence="7">
    <location>
        <begin position="330"/>
        <end position="349"/>
    </location>
</feature>
<feature type="transmembrane region" description="Helical" evidence="7">
    <location>
        <begin position="447"/>
        <end position="468"/>
    </location>
</feature>
<evidence type="ECO:0000256" key="3">
    <source>
        <dbReference type="ARBA" id="ARBA00022692"/>
    </source>
</evidence>
<evidence type="ECO:0000313" key="10">
    <source>
        <dbReference type="Proteomes" id="UP000683000"/>
    </source>
</evidence>
<feature type="transmembrane region" description="Helical" evidence="7">
    <location>
        <begin position="234"/>
        <end position="253"/>
    </location>
</feature>
<dbReference type="InterPro" id="IPR050524">
    <property type="entry name" value="APC_YAT"/>
</dbReference>
<keyword evidence="4" id="KW-0029">Amino-acid transport</keyword>
<keyword evidence="10" id="KW-1185">Reference proteome</keyword>
<feature type="transmembrane region" description="Helical" evidence="7">
    <location>
        <begin position="66"/>
        <end position="87"/>
    </location>
</feature>
<evidence type="ECO:0000256" key="4">
    <source>
        <dbReference type="ARBA" id="ARBA00022970"/>
    </source>
</evidence>
<evidence type="ECO:0000259" key="8">
    <source>
        <dbReference type="Pfam" id="PF00324"/>
    </source>
</evidence>
<feature type="transmembrane region" description="Helical" evidence="7">
    <location>
        <begin position="274"/>
        <end position="293"/>
    </location>
</feature>
<dbReference type="GO" id="GO:0016020">
    <property type="term" value="C:membrane"/>
    <property type="evidence" value="ECO:0007669"/>
    <property type="project" value="UniProtKB-SubCell"/>
</dbReference>
<evidence type="ECO:0000256" key="6">
    <source>
        <dbReference type="ARBA" id="ARBA00023136"/>
    </source>
</evidence>
<dbReference type="Gene3D" id="1.20.1740.10">
    <property type="entry name" value="Amino acid/polyamine transporter I"/>
    <property type="match status" value="1"/>
</dbReference>
<keyword evidence="2" id="KW-0813">Transport</keyword>
<evidence type="ECO:0000256" key="7">
    <source>
        <dbReference type="SAM" id="Phobius"/>
    </source>
</evidence>
<evidence type="ECO:0000256" key="2">
    <source>
        <dbReference type="ARBA" id="ARBA00022448"/>
    </source>
</evidence>
<proteinExistence type="predicted"/>
<feature type="domain" description="Amino acid permease/ SLC12A" evidence="8">
    <location>
        <begin position="39"/>
        <end position="467"/>
    </location>
</feature>
<feature type="transmembrane region" description="Helical" evidence="7">
    <location>
        <begin position="140"/>
        <end position="162"/>
    </location>
</feature>
<evidence type="ECO:0000313" key="9">
    <source>
        <dbReference type="EMBL" id="KAG6380359.1"/>
    </source>
</evidence>
<dbReference type="PIRSF" id="PIRSF006060">
    <property type="entry name" value="AA_transporter"/>
    <property type="match status" value="1"/>
</dbReference>
<evidence type="ECO:0000256" key="1">
    <source>
        <dbReference type="ARBA" id="ARBA00004141"/>
    </source>
</evidence>
<feature type="transmembrane region" description="Helical" evidence="7">
    <location>
        <begin position="39"/>
        <end position="60"/>
    </location>
</feature>